<keyword evidence="1" id="KW-0732">Signal</keyword>
<dbReference type="AlphaFoldDB" id="A0A3N2PP19"/>
<organism evidence="2 3">
    <name type="scientific">Sodiomyces alkalinus (strain CBS 110278 / VKM F-3762 / F11)</name>
    <name type="common">Alkaliphilic filamentous fungus</name>
    <dbReference type="NCBI Taxonomy" id="1314773"/>
    <lineage>
        <taxon>Eukaryota</taxon>
        <taxon>Fungi</taxon>
        <taxon>Dikarya</taxon>
        <taxon>Ascomycota</taxon>
        <taxon>Pezizomycotina</taxon>
        <taxon>Sordariomycetes</taxon>
        <taxon>Hypocreomycetidae</taxon>
        <taxon>Glomerellales</taxon>
        <taxon>Plectosphaerellaceae</taxon>
        <taxon>Sodiomyces</taxon>
    </lineage>
</organism>
<name>A0A3N2PP19_SODAK</name>
<keyword evidence="3" id="KW-1185">Reference proteome</keyword>
<dbReference type="RefSeq" id="XP_028464073.1">
    <property type="nucleotide sequence ID" value="XM_028614430.1"/>
</dbReference>
<evidence type="ECO:0008006" key="4">
    <source>
        <dbReference type="Google" id="ProtNLM"/>
    </source>
</evidence>
<feature type="chain" id="PRO_5018064800" description="Secreted protein" evidence="1">
    <location>
        <begin position="17"/>
        <end position="99"/>
    </location>
</feature>
<evidence type="ECO:0000256" key="1">
    <source>
        <dbReference type="SAM" id="SignalP"/>
    </source>
</evidence>
<protein>
    <recommendedName>
        <fullName evidence="4">Secreted protein</fullName>
    </recommendedName>
</protein>
<dbReference type="Proteomes" id="UP000272025">
    <property type="component" value="Unassembled WGS sequence"/>
</dbReference>
<gene>
    <name evidence="2" type="ORF">SODALDRAFT_362054</name>
</gene>
<dbReference type="GeneID" id="39582908"/>
<reference evidence="2 3" key="1">
    <citation type="journal article" date="2018" name="Mol. Ecol.">
        <title>The obligate alkalophilic soda-lake fungus Sodiomyces alkalinus has shifted to a protein diet.</title>
        <authorList>
            <person name="Grum-Grzhimaylo A.A."/>
            <person name="Falkoski D.L."/>
            <person name="van den Heuvel J."/>
            <person name="Valero-Jimenez C.A."/>
            <person name="Min B."/>
            <person name="Choi I.G."/>
            <person name="Lipzen A."/>
            <person name="Daum C.G."/>
            <person name="Aanen D.K."/>
            <person name="Tsang A."/>
            <person name="Henrissat B."/>
            <person name="Bilanenko E.N."/>
            <person name="de Vries R.P."/>
            <person name="van Kan J.A.L."/>
            <person name="Grigoriev I.V."/>
            <person name="Debets A.J.M."/>
        </authorList>
    </citation>
    <scope>NUCLEOTIDE SEQUENCE [LARGE SCALE GENOMIC DNA]</scope>
    <source>
        <strain evidence="2 3">F11</strain>
    </source>
</reference>
<evidence type="ECO:0000313" key="2">
    <source>
        <dbReference type="EMBL" id="ROT36267.1"/>
    </source>
</evidence>
<evidence type="ECO:0000313" key="3">
    <source>
        <dbReference type="Proteomes" id="UP000272025"/>
    </source>
</evidence>
<sequence length="99" mass="10886">MSKILSFGLCMRPVQLAILIGWTTSPKPGTACIKEAASLGAGASSDDQHQWDAFCKQSLSLRSIGEPDWVDKCRCAMLWLVFCPRGHGEHHVSQRCKTP</sequence>
<accession>A0A3N2PP19</accession>
<proteinExistence type="predicted"/>
<feature type="signal peptide" evidence="1">
    <location>
        <begin position="1"/>
        <end position="16"/>
    </location>
</feature>
<dbReference type="EMBL" id="ML119059">
    <property type="protein sequence ID" value="ROT36267.1"/>
    <property type="molecule type" value="Genomic_DNA"/>
</dbReference>